<proteinExistence type="predicted"/>
<accession>A0A6B0U1C7</accession>
<sequence>MLHVLGARRSRSFPFVALMGLWHYRPPNSLSHPLQSPTKGLTIFGFCPSAVRVHQFRLSQNRPLRRK</sequence>
<name>A0A6B0U1C7_IXORI</name>
<organism evidence="1">
    <name type="scientific">Ixodes ricinus</name>
    <name type="common">Common tick</name>
    <name type="synonym">Acarus ricinus</name>
    <dbReference type="NCBI Taxonomy" id="34613"/>
    <lineage>
        <taxon>Eukaryota</taxon>
        <taxon>Metazoa</taxon>
        <taxon>Ecdysozoa</taxon>
        <taxon>Arthropoda</taxon>
        <taxon>Chelicerata</taxon>
        <taxon>Arachnida</taxon>
        <taxon>Acari</taxon>
        <taxon>Parasitiformes</taxon>
        <taxon>Ixodida</taxon>
        <taxon>Ixodoidea</taxon>
        <taxon>Ixodidae</taxon>
        <taxon>Ixodinae</taxon>
        <taxon>Ixodes</taxon>
    </lineage>
</organism>
<reference evidence="1" key="1">
    <citation type="submission" date="2019-12" db="EMBL/GenBank/DDBJ databases">
        <title>An insight into the sialome of adult female Ixodes ricinus ticks feeding for 6 days.</title>
        <authorList>
            <person name="Perner J."/>
            <person name="Ribeiro J.M.C."/>
        </authorList>
    </citation>
    <scope>NUCLEOTIDE SEQUENCE</scope>
    <source>
        <strain evidence="1">Semi-engorged</strain>
        <tissue evidence="1">Salivary glands</tissue>
    </source>
</reference>
<evidence type="ECO:0000313" key="1">
    <source>
        <dbReference type="EMBL" id="MXU82225.1"/>
    </source>
</evidence>
<protein>
    <submittedName>
        <fullName evidence="1">Putative secreted protein</fullName>
    </submittedName>
</protein>
<dbReference type="AlphaFoldDB" id="A0A6B0U1C7"/>
<dbReference type="EMBL" id="GIFC01000142">
    <property type="protein sequence ID" value="MXU82225.1"/>
    <property type="molecule type" value="Transcribed_RNA"/>
</dbReference>